<protein>
    <recommendedName>
        <fullName evidence="5">Trafficking protein particle complex subunit 11 C-terminal domain-containing protein</fullName>
    </recommendedName>
</protein>
<dbReference type="AlphaFoldDB" id="A0AAV0U1D7"/>
<name>A0AAV0U1D7_9STRA</name>
<evidence type="ECO:0000313" key="1">
    <source>
        <dbReference type="EMBL" id="CAH0491195.1"/>
    </source>
</evidence>
<organism evidence="2 4">
    <name type="scientific">Peronospora farinosa</name>
    <dbReference type="NCBI Taxonomy" id="134698"/>
    <lineage>
        <taxon>Eukaryota</taxon>
        <taxon>Sar</taxon>
        <taxon>Stramenopiles</taxon>
        <taxon>Oomycota</taxon>
        <taxon>Peronosporomycetes</taxon>
        <taxon>Peronosporales</taxon>
        <taxon>Peronosporaceae</taxon>
        <taxon>Peronospora</taxon>
    </lineage>
</organism>
<evidence type="ECO:0000313" key="2">
    <source>
        <dbReference type="EMBL" id="CAI5730717.1"/>
    </source>
</evidence>
<gene>
    <name evidence="1" type="ORF">PFR001_LOCUS6471</name>
    <name evidence="2" type="ORF">PFR002_LOCUS6364</name>
</gene>
<dbReference type="Proteomes" id="UP001157938">
    <property type="component" value="Unassembled WGS sequence"/>
</dbReference>
<reference evidence="2" key="2">
    <citation type="submission" date="2022-12" db="EMBL/GenBank/DDBJ databases">
        <authorList>
            <person name="Webb A."/>
        </authorList>
    </citation>
    <scope>NUCLEOTIDE SEQUENCE</scope>
    <source>
        <strain evidence="2">Pf2</strain>
    </source>
</reference>
<comment type="caution">
    <text evidence="2">The sequence shown here is derived from an EMBL/GenBank/DDBJ whole genome shotgun (WGS) entry which is preliminary data.</text>
</comment>
<evidence type="ECO:0000313" key="4">
    <source>
        <dbReference type="Proteomes" id="UP001159659"/>
    </source>
</evidence>
<reference evidence="1 3" key="1">
    <citation type="submission" date="2021-11" db="EMBL/GenBank/DDBJ databases">
        <authorList>
            <person name="Islam A."/>
            <person name="Islam S."/>
            <person name="Flora M.S."/>
            <person name="Rahman M."/>
            <person name="Ziaur R.M."/>
            <person name="Epstein J.H."/>
            <person name="Hassan M."/>
            <person name="Klassen M."/>
            <person name="Woodard K."/>
            <person name="Webb A."/>
            <person name="Webby R.J."/>
            <person name="El Zowalaty M.E."/>
        </authorList>
    </citation>
    <scope>NUCLEOTIDE SEQUENCE [LARGE SCALE GENOMIC DNA]</scope>
    <source>
        <strain evidence="1">Pf1</strain>
    </source>
</reference>
<dbReference type="Proteomes" id="UP001159659">
    <property type="component" value="Unassembled WGS sequence"/>
</dbReference>
<evidence type="ECO:0008006" key="5">
    <source>
        <dbReference type="Google" id="ProtNLM"/>
    </source>
</evidence>
<proteinExistence type="predicted"/>
<dbReference type="EMBL" id="CAKLBC010001327">
    <property type="protein sequence ID" value="CAH0491195.1"/>
    <property type="molecule type" value="Genomic_DNA"/>
</dbReference>
<keyword evidence="3" id="KW-1185">Reference proteome</keyword>
<dbReference type="EMBL" id="CANTFK010000842">
    <property type="protein sequence ID" value="CAI5730717.1"/>
    <property type="molecule type" value="Genomic_DNA"/>
</dbReference>
<sequence length="536" mass="59681">MKVWSEEWRCARLRLHLRHEELFQGETVHMQVFADVLLSCGGSTASNTNIEGLETTNQLLQRWQEQCQGARVHIQVVEVPKTDSHATSFTPSSATLFRQETQFFHVSVDHLEGEAGAVVALTAHFDLNIGHEFLDRPVLLTVHMTPKIGVARLAQGVNGPEPLEFGSREPIEALLLRDEWVSDLLSLTREEAQPMPLMTRRVEQRIVVTKPLQLEIKIRELAERRVGVLARVLNTHSTLGLTVKDLHLYLDQSLQAQNALSKEVRRFRIVRGDRVSFPVVLQPQERYNFLFVLEPVEVMVSEEPLGAPDDNKQATTMTLTTTVQKKVESSHRCTASTQQLALLTLSWQANNVSMDATTETHTIVWSPKAPSHSFSSLLSGEHEAQTDLQKLVMFAVEGHFKQGGNSFADFKCVRLLPDSALQTIIAPLASSLSIGDAAELCATVTNRSAHTSFDLTLVLPTQSEDGIGRKNGAAATVVGFESSHRLGLVRPGMSIRQSLHVVFLRMGKCKLGPLVLVDHLTRTCFVSDDWDIFVKM</sequence>
<accession>A0AAV0U1D7</accession>
<evidence type="ECO:0000313" key="3">
    <source>
        <dbReference type="Proteomes" id="UP001157938"/>
    </source>
</evidence>